<dbReference type="InterPro" id="IPR001005">
    <property type="entry name" value="SANT/Myb"/>
</dbReference>
<reference evidence="3 4" key="1">
    <citation type="journal article" date="2021" name="Hortic Res">
        <title>Chromosome-scale assembly of the Dendrobium chrysotoxum genome enhances the understanding of orchid evolution.</title>
        <authorList>
            <person name="Zhang Y."/>
            <person name="Zhang G.Q."/>
            <person name="Zhang D."/>
            <person name="Liu X.D."/>
            <person name="Xu X.Y."/>
            <person name="Sun W.H."/>
            <person name="Yu X."/>
            <person name="Zhu X."/>
            <person name="Wang Z.W."/>
            <person name="Zhao X."/>
            <person name="Zhong W.Y."/>
            <person name="Chen H."/>
            <person name="Yin W.L."/>
            <person name="Huang T."/>
            <person name="Niu S.C."/>
            <person name="Liu Z.J."/>
        </authorList>
    </citation>
    <scope>NUCLEOTIDE SEQUENCE [LARGE SCALE GENOMIC DNA]</scope>
    <source>
        <strain evidence="3">Lindl</strain>
    </source>
</reference>
<protein>
    <recommendedName>
        <fullName evidence="2">Myb-like domain-containing protein</fullName>
    </recommendedName>
</protein>
<proteinExistence type="predicted"/>
<evidence type="ECO:0000313" key="4">
    <source>
        <dbReference type="Proteomes" id="UP000775213"/>
    </source>
</evidence>
<dbReference type="PROSITE" id="PS50090">
    <property type="entry name" value="MYB_LIKE"/>
    <property type="match status" value="1"/>
</dbReference>
<name>A0AAV7G2E6_DENCH</name>
<feature type="domain" description="Myb-like" evidence="2">
    <location>
        <begin position="191"/>
        <end position="234"/>
    </location>
</feature>
<feature type="region of interest" description="Disordered" evidence="1">
    <location>
        <begin position="265"/>
        <end position="290"/>
    </location>
</feature>
<dbReference type="EMBL" id="JAGFBR010000018">
    <property type="protein sequence ID" value="KAH0450541.1"/>
    <property type="molecule type" value="Genomic_DNA"/>
</dbReference>
<gene>
    <name evidence="3" type="ORF">IEQ34_021233</name>
</gene>
<sequence>MPRKRRPRSTAHSSVHHPDTSAPIASHSSTPDRASQPTPEFSPSQLLLGHSTQPGPSSSPHPHARPLPLNWTETDCFILAHYMYANSKDYDDNVEWWGKIASHLPGKTVQELRLFCYLYMDAYGELPPDPGWITDSDTYEITQPDTDTKKSIKRETKQMIENPEISSIPPPSAQAPLPTAESLVLRKYFEWTLEESRTLLNLIEKNPSILITRGGWKQLASHFPGKKASNVKRHIAMVQLAAVFMGALNSIPDWQRISGPAGQDAAACNVDQQASTSAQADESEGSSDDLLGWLREPQGECCLDSSPSTSGRLHTILLPSSSKPSPSRSGRGGRRGRKIRASKK</sequence>
<organism evidence="3 4">
    <name type="scientific">Dendrobium chrysotoxum</name>
    <name type="common">Orchid</name>
    <dbReference type="NCBI Taxonomy" id="161865"/>
    <lineage>
        <taxon>Eukaryota</taxon>
        <taxon>Viridiplantae</taxon>
        <taxon>Streptophyta</taxon>
        <taxon>Embryophyta</taxon>
        <taxon>Tracheophyta</taxon>
        <taxon>Spermatophyta</taxon>
        <taxon>Magnoliopsida</taxon>
        <taxon>Liliopsida</taxon>
        <taxon>Asparagales</taxon>
        <taxon>Orchidaceae</taxon>
        <taxon>Epidendroideae</taxon>
        <taxon>Malaxideae</taxon>
        <taxon>Dendrobiinae</taxon>
        <taxon>Dendrobium</taxon>
    </lineage>
</organism>
<dbReference type="Proteomes" id="UP000775213">
    <property type="component" value="Unassembled WGS sequence"/>
</dbReference>
<keyword evidence="4" id="KW-1185">Reference proteome</keyword>
<dbReference type="SMART" id="SM00717">
    <property type="entry name" value="SANT"/>
    <property type="match status" value="2"/>
</dbReference>
<evidence type="ECO:0000313" key="3">
    <source>
        <dbReference type="EMBL" id="KAH0450541.1"/>
    </source>
</evidence>
<dbReference type="SUPFAM" id="SSF46689">
    <property type="entry name" value="Homeodomain-like"/>
    <property type="match status" value="1"/>
</dbReference>
<dbReference type="InterPro" id="IPR009057">
    <property type="entry name" value="Homeodomain-like_sf"/>
</dbReference>
<feature type="region of interest" description="Disordered" evidence="1">
    <location>
        <begin position="303"/>
        <end position="344"/>
    </location>
</feature>
<comment type="caution">
    <text evidence="3">The sequence shown here is derived from an EMBL/GenBank/DDBJ whole genome shotgun (WGS) entry which is preliminary data.</text>
</comment>
<dbReference type="CDD" id="cd00167">
    <property type="entry name" value="SANT"/>
    <property type="match status" value="2"/>
</dbReference>
<feature type="compositionally biased region" description="Polar residues" evidence="1">
    <location>
        <begin position="270"/>
        <end position="280"/>
    </location>
</feature>
<accession>A0AAV7G2E6</accession>
<feature type="compositionally biased region" description="Basic residues" evidence="1">
    <location>
        <begin position="331"/>
        <end position="344"/>
    </location>
</feature>
<feature type="compositionally biased region" description="Low complexity" evidence="1">
    <location>
        <begin position="319"/>
        <end position="329"/>
    </location>
</feature>
<feature type="region of interest" description="Disordered" evidence="1">
    <location>
        <begin position="1"/>
        <end position="66"/>
    </location>
</feature>
<dbReference type="AlphaFoldDB" id="A0AAV7G2E6"/>
<evidence type="ECO:0000259" key="2">
    <source>
        <dbReference type="PROSITE" id="PS50090"/>
    </source>
</evidence>
<feature type="compositionally biased region" description="Polar residues" evidence="1">
    <location>
        <begin position="26"/>
        <end position="60"/>
    </location>
</feature>
<evidence type="ECO:0000256" key="1">
    <source>
        <dbReference type="SAM" id="MobiDB-lite"/>
    </source>
</evidence>